<evidence type="ECO:0000256" key="3">
    <source>
        <dbReference type="ARBA" id="ARBA00023125"/>
    </source>
</evidence>
<dbReference type="Gene3D" id="3.40.50.2300">
    <property type="match status" value="2"/>
</dbReference>
<protein>
    <submittedName>
        <fullName evidence="6">LacI family transcriptional regulator</fullName>
    </submittedName>
</protein>
<dbReference type="Proteomes" id="UP000230821">
    <property type="component" value="Unassembled WGS sequence"/>
</dbReference>
<evidence type="ECO:0000256" key="2">
    <source>
        <dbReference type="ARBA" id="ARBA00023015"/>
    </source>
</evidence>
<dbReference type="Gene3D" id="1.10.260.40">
    <property type="entry name" value="lambda repressor-like DNA-binding domains"/>
    <property type="match status" value="1"/>
</dbReference>
<keyword evidence="4" id="KW-0804">Transcription</keyword>
<keyword evidence="1" id="KW-0678">Repressor</keyword>
<dbReference type="SUPFAM" id="SSF53822">
    <property type="entry name" value="Periplasmic binding protein-like I"/>
    <property type="match status" value="1"/>
</dbReference>
<dbReference type="PANTHER" id="PTHR30146:SF148">
    <property type="entry name" value="HTH-TYPE TRANSCRIPTIONAL REPRESSOR PURR-RELATED"/>
    <property type="match status" value="1"/>
</dbReference>
<dbReference type="AlphaFoldDB" id="A0A2G6KGR1"/>
<dbReference type="Pfam" id="PF00356">
    <property type="entry name" value="LacI"/>
    <property type="match status" value="1"/>
</dbReference>
<evidence type="ECO:0000256" key="1">
    <source>
        <dbReference type="ARBA" id="ARBA00022491"/>
    </source>
</evidence>
<dbReference type="InterPro" id="IPR028082">
    <property type="entry name" value="Peripla_BP_I"/>
</dbReference>
<dbReference type="InterPro" id="IPR046335">
    <property type="entry name" value="LacI/GalR-like_sensor"/>
</dbReference>
<evidence type="ECO:0000259" key="5">
    <source>
        <dbReference type="PROSITE" id="PS50932"/>
    </source>
</evidence>
<dbReference type="GO" id="GO:0000976">
    <property type="term" value="F:transcription cis-regulatory region binding"/>
    <property type="evidence" value="ECO:0007669"/>
    <property type="project" value="TreeGrafter"/>
</dbReference>
<dbReference type="CDD" id="cd01392">
    <property type="entry name" value="HTH_LacI"/>
    <property type="match status" value="1"/>
</dbReference>
<dbReference type="PANTHER" id="PTHR30146">
    <property type="entry name" value="LACI-RELATED TRANSCRIPTIONAL REPRESSOR"/>
    <property type="match status" value="1"/>
</dbReference>
<dbReference type="CDD" id="cd06267">
    <property type="entry name" value="PBP1_LacI_sugar_binding-like"/>
    <property type="match status" value="1"/>
</dbReference>
<evidence type="ECO:0000256" key="4">
    <source>
        <dbReference type="ARBA" id="ARBA00023163"/>
    </source>
</evidence>
<dbReference type="EMBL" id="PDSK01000073">
    <property type="protein sequence ID" value="PIE34856.1"/>
    <property type="molecule type" value="Genomic_DNA"/>
</dbReference>
<dbReference type="SUPFAM" id="SSF47413">
    <property type="entry name" value="lambda repressor-like DNA-binding domains"/>
    <property type="match status" value="1"/>
</dbReference>
<dbReference type="InterPro" id="IPR000843">
    <property type="entry name" value="HTH_LacI"/>
</dbReference>
<reference evidence="6 7" key="1">
    <citation type="submission" date="2017-10" db="EMBL/GenBank/DDBJ databases">
        <title>Novel microbial diversity and functional potential in the marine mammal oral microbiome.</title>
        <authorList>
            <person name="Dudek N.K."/>
            <person name="Sun C.L."/>
            <person name="Burstein D."/>
            <person name="Kantor R.S."/>
            <person name="Aliaga Goltsman D.S."/>
            <person name="Bik E.M."/>
            <person name="Thomas B.C."/>
            <person name="Banfield J.F."/>
            <person name="Relman D.A."/>
        </authorList>
    </citation>
    <scope>NUCLEOTIDE SEQUENCE [LARGE SCALE GENOMIC DNA]</scope>
    <source>
        <strain evidence="6">DOLJORAL78_47_16</strain>
    </source>
</reference>
<sequence length="334" mass="37130">MKDPTIYDVAESANVSITTVSRVLNTPHQVREKTRQKVLAAIEALKFVPKAEATDRARKRFGKIGVLTPHLTMPSFVERLRGIADTLHATKYELIVYSVENNEQLQHYVDMLSASKRVDGLIVMTLPVDETALKRLQAQKIEIVCIEVPNPLCSTITVNNFWGGVLAAQHFVDKGYRRFAYIGEPFQISADLGTGNSEKRLKGFQAGLQDNGMRLHDEYICLAVSHSIDAAIEQTQYLLDLPKPPDALFTYSDLCAIGALKVLRQRKMHAPEDLAIVGFDNIDAADFVELTTVDQSLEQSGKLATEVLLSRLEGKIIVVQNIELQAQLVERGTT</sequence>
<accession>A0A2G6KGR1</accession>
<dbReference type="SMART" id="SM00354">
    <property type="entry name" value="HTH_LACI"/>
    <property type="match status" value="1"/>
</dbReference>
<keyword evidence="2" id="KW-0805">Transcription regulation</keyword>
<organism evidence="6 7">
    <name type="scientific">candidate division KSB3 bacterium</name>
    <dbReference type="NCBI Taxonomy" id="2044937"/>
    <lineage>
        <taxon>Bacteria</taxon>
        <taxon>candidate division KSB3</taxon>
    </lineage>
</organism>
<dbReference type="Pfam" id="PF13377">
    <property type="entry name" value="Peripla_BP_3"/>
    <property type="match status" value="1"/>
</dbReference>
<keyword evidence="3" id="KW-0238">DNA-binding</keyword>
<proteinExistence type="predicted"/>
<name>A0A2G6KGR1_9BACT</name>
<dbReference type="PROSITE" id="PS50932">
    <property type="entry name" value="HTH_LACI_2"/>
    <property type="match status" value="1"/>
</dbReference>
<gene>
    <name evidence="6" type="ORF">CSA56_06460</name>
</gene>
<comment type="caution">
    <text evidence="6">The sequence shown here is derived from an EMBL/GenBank/DDBJ whole genome shotgun (WGS) entry which is preliminary data.</text>
</comment>
<dbReference type="PRINTS" id="PR00036">
    <property type="entry name" value="HTHLACI"/>
</dbReference>
<dbReference type="InterPro" id="IPR010982">
    <property type="entry name" value="Lambda_DNA-bd_dom_sf"/>
</dbReference>
<evidence type="ECO:0000313" key="6">
    <source>
        <dbReference type="EMBL" id="PIE34856.1"/>
    </source>
</evidence>
<dbReference type="GO" id="GO:0003700">
    <property type="term" value="F:DNA-binding transcription factor activity"/>
    <property type="evidence" value="ECO:0007669"/>
    <property type="project" value="TreeGrafter"/>
</dbReference>
<feature type="domain" description="HTH lacI-type" evidence="5">
    <location>
        <begin position="4"/>
        <end position="58"/>
    </location>
</feature>
<dbReference type="PROSITE" id="PS00356">
    <property type="entry name" value="HTH_LACI_1"/>
    <property type="match status" value="1"/>
</dbReference>
<evidence type="ECO:0000313" key="7">
    <source>
        <dbReference type="Proteomes" id="UP000230821"/>
    </source>
</evidence>